<dbReference type="GO" id="GO:0009736">
    <property type="term" value="P:cytokinin-activated signaling pathway"/>
    <property type="evidence" value="ECO:0007669"/>
    <property type="project" value="InterPro"/>
</dbReference>
<dbReference type="AlphaFoldDB" id="A0A9Q0KC68"/>
<dbReference type="Gene3D" id="3.40.50.2300">
    <property type="match status" value="1"/>
</dbReference>
<evidence type="ECO:0000256" key="1">
    <source>
        <dbReference type="ARBA" id="ARBA00023012"/>
    </source>
</evidence>
<organism evidence="4 5">
    <name type="scientific">Protea cynaroides</name>
    <dbReference type="NCBI Taxonomy" id="273540"/>
    <lineage>
        <taxon>Eukaryota</taxon>
        <taxon>Viridiplantae</taxon>
        <taxon>Streptophyta</taxon>
        <taxon>Embryophyta</taxon>
        <taxon>Tracheophyta</taxon>
        <taxon>Spermatophyta</taxon>
        <taxon>Magnoliopsida</taxon>
        <taxon>Proteales</taxon>
        <taxon>Proteaceae</taxon>
        <taxon>Protea</taxon>
    </lineage>
</organism>
<evidence type="ECO:0000259" key="3">
    <source>
        <dbReference type="PROSITE" id="PS50110"/>
    </source>
</evidence>
<dbReference type="OrthoDB" id="60033at2759"/>
<dbReference type="Pfam" id="PF00072">
    <property type="entry name" value="Response_reg"/>
    <property type="match status" value="1"/>
</dbReference>
<gene>
    <name evidence="4" type="ORF">NE237_014435</name>
</gene>
<dbReference type="Gene3D" id="1.10.10.60">
    <property type="entry name" value="Homeodomain-like"/>
    <property type="match status" value="1"/>
</dbReference>
<dbReference type="InterPro" id="IPR001789">
    <property type="entry name" value="Sig_transdc_resp-reg_receiver"/>
</dbReference>
<reference evidence="4" key="1">
    <citation type="journal article" date="2023" name="Plant J.">
        <title>The genome of the king protea, Protea cynaroides.</title>
        <authorList>
            <person name="Chang J."/>
            <person name="Duong T.A."/>
            <person name="Schoeman C."/>
            <person name="Ma X."/>
            <person name="Roodt D."/>
            <person name="Barker N."/>
            <person name="Li Z."/>
            <person name="Van de Peer Y."/>
            <person name="Mizrachi E."/>
        </authorList>
    </citation>
    <scope>NUCLEOTIDE SEQUENCE</scope>
    <source>
        <tissue evidence="4">Young leaves</tissue>
    </source>
</reference>
<protein>
    <recommendedName>
        <fullName evidence="3">Response regulatory domain-containing protein</fullName>
    </recommendedName>
</protein>
<dbReference type="InterPro" id="IPR011006">
    <property type="entry name" value="CheY-like_superfamily"/>
</dbReference>
<keyword evidence="5" id="KW-1185">Reference proteome</keyword>
<feature type="domain" description="Response regulatory" evidence="3">
    <location>
        <begin position="21"/>
        <end position="136"/>
    </location>
</feature>
<proteinExistence type="predicted"/>
<evidence type="ECO:0000313" key="5">
    <source>
        <dbReference type="Proteomes" id="UP001141806"/>
    </source>
</evidence>
<name>A0A9Q0KC68_9MAGN</name>
<evidence type="ECO:0000256" key="2">
    <source>
        <dbReference type="PROSITE-ProRule" id="PRU00169"/>
    </source>
</evidence>
<dbReference type="PANTHER" id="PTHR43874:SF19">
    <property type="entry name" value="RESPONSE REGULATOR 23-RELATED"/>
    <property type="match status" value="1"/>
</dbReference>
<keyword evidence="1" id="KW-0902">Two-component regulatory system</keyword>
<dbReference type="PROSITE" id="PS50110">
    <property type="entry name" value="RESPONSE_REGULATORY"/>
    <property type="match status" value="1"/>
</dbReference>
<accession>A0A9Q0KC68</accession>
<sequence>MEEKTHVMQSSNINALSTGLHVLVVDHDSTCLKIVERMLQACNYEVVGVSHAMEALDIVRTRNGGFDIILVELHMPVTNGLDLLTYIRREFMLSVIVMSSDHKQEVANKCLEKGASFYITKPLSMVDIETLWQFVFLEKHSKRKASEMGMKVIKKIFLQYHPSLIAEVFAFKSVQIILLFLDLDATPSKILEAMSETGLSRAHIVSHLQVCHLV</sequence>
<dbReference type="SUPFAM" id="SSF52172">
    <property type="entry name" value="CheY-like"/>
    <property type="match status" value="1"/>
</dbReference>
<evidence type="ECO:0000313" key="4">
    <source>
        <dbReference type="EMBL" id="KAJ4967734.1"/>
    </source>
</evidence>
<dbReference type="CDD" id="cd17584">
    <property type="entry name" value="REC_typeB_ARR-like"/>
    <property type="match status" value="1"/>
</dbReference>
<dbReference type="InterPro" id="IPR045279">
    <property type="entry name" value="ARR-like"/>
</dbReference>
<dbReference type="GO" id="GO:0000160">
    <property type="term" value="P:phosphorelay signal transduction system"/>
    <property type="evidence" value="ECO:0007669"/>
    <property type="project" value="UniProtKB-KW"/>
</dbReference>
<comment type="caution">
    <text evidence="2">Lacks conserved residue(s) required for the propagation of feature annotation.</text>
</comment>
<dbReference type="EMBL" id="JAMYWD010000006">
    <property type="protein sequence ID" value="KAJ4967734.1"/>
    <property type="molecule type" value="Genomic_DNA"/>
</dbReference>
<comment type="caution">
    <text evidence="4">The sequence shown here is derived from an EMBL/GenBank/DDBJ whole genome shotgun (WGS) entry which is preliminary data.</text>
</comment>
<dbReference type="SMART" id="SM00448">
    <property type="entry name" value="REC"/>
    <property type="match status" value="1"/>
</dbReference>
<dbReference type="PANTHER" id="PTHR43874">
    <property type="entry name" value="TWO-COMPONENT RESPONSE REGULATOR"/>
    <property type="match status" value="1"/>
</dbReference>
<dbReference type="Proteomes" id="UP001141806">
    <property type="component" value="Unassembled WGS sequence"/>
</dbReference>